<gene>
    <name evidence="8" type="ORF">TVAG_467310</name>
</gene>
<protein>
    <submittedName>
        <fullName evidence="8">Uncharacterized protein</fullName>
    </submittedName>
</protein>
<dbReference type="Proteomes" id="UP000001542">
    <property type="component" value="Unassembled WGS sequence"/>
</dbReference>
<dbReference type="VEuPathDB" id="TrichDB:TVAGG3_1048040"/>
<keyword evidence="4 6" id="KW-0175">Coiled coil</keyword>
<evidence type="ECO:0000256" key="3">
    <source>
        <dbReference type="ARBA" id="ARBA00022517"/>
    </source>
</evidence>
<accession>A2FQD7</accession>
<dbReference type="PANTHER" id="PTHR13028:SF0">
    <property type="entry name" value="RRNA-PROCESSING PROTEIN EBP2-RELATED"/>
    <property type="match status" value="1"/>
</dbReference>
<dbReference type="GO" id="GO:0042254">
    <property type="term" value="P:ribosome biogenesis"/>
    <property type="evidence" value="ECO:0007669"/>
    <property type="project" value="UniProtKB-KW"/>
</dbReference>
<evidence type="ECO:0000313" key="9">
    <source>
        <dbReference type="Proteomes" id="UP000001542"/>
    </source>
</evidence>
<evidence type="ECO:0000256" key="1">
    <source>
        <dbReference type="ARBA" id="ARBA00004604"/>
    </source>
</evidence>
<comment type="similarity">
    <text evidence="2">Belongs to the EBP2 family.</text>
</comment>
<dbReference type="RefSeq" id="XP_001305814.1">
    <property type="nucleotide sequence ID" value="XM_001305813.1"/>
</dbReference>
<dbReference type="GO" id="GO:0005730">
    <property type="term" value="C:nucleolus"/>
    <property type="evidence" value="ECO:0007669"/>
    <property type="project" value="UniProtKB-SubCell"/>
</dbReference>
<feature type="coiled-coil region" evidence="6">
    <location>
        <begin position="99"/>
        <end position="126"/>
    </location>
</feature>
<dbReference type="STRING" id="5722.A2FQD7"/>
<evidence type="ECO:0000256" key="4">
    <source>
        <dbReference type="ARBA" id="ARBA00023054"/>
    </source>
</evidence>
<reference evidence="8" key="2">
    <citation type="journal article" date="2007" name="Science">
        <title>Draft genome sequence of the sexually transmitted pathogen Trichomonas vaginalis.</title>
        <authorList>
            <person name="Carlton J.M."/>
            <person name="Hirt R.P."/>
            <person name="Silva J.C."/>
            <person name="Delcher A.L."/>
            <person name="Schatz M."/>
            <person name="Zhao Q."/>
            <person name="Wortman J.R."/>
            <person name="Bidwell S.L."/>
            <person name="Alsmark U.C.M."/>
            <person name="Besteiro S."/>
            <person name="Sicheritz-Ponten T."/>
            <person name="Noel C.J."/>
            <person name="Dacks J.B."/>
            <person name="Foster P.G."/>
            <person name="Simillion C."/>
            <person name="Van de Peer Y."/>
            <person name="Miranda-Saavedra D."/>
            <person name="Barton G.J."/>
            <person name="Westrop G.D."/>
            <person name="Mueller S."/>
            <person name="Dessi D."/>
            <person name="Fiori P.L."/>
            <person name="Ren Q."/>
            <person name="Paulsen I."/>
            <person name="Zhang H."/>
            <person name="Bastida-Corcuera F.D."/>
            <person name="Simoes-Barbosa A."/>
            <person name="Brown M.T."/>
            <person name="Hayes R.D."/>
            <person name="Mukherjee M."/>
            <person name="Okumura C.Y."/>
            <person name="Schneider R."/>
            <person name="Smith A.J."/>
            <person name="Vanacova S."/>
            <person name="Villalvazo M."/>
            <person name="Haas B.J."/>
            <person name="Pertea M."/>
            <person name="Feldblyum T.V."/>
            <person name="Utterback T.R."/>
            <person name="Shu C.L."/>
            <person name="Osoegawa K."/>
            <person name="de Jong P.J."/>
            <person name="Hrdy I."/>
            <person name="Horvathova L."/>
            <person name="Zubacova Z."/>
            <person name="Dolezal P."/>
            <person name="Malik S.B."/>
            <person name="Logsdon J.M. Jr."/>
            <person name="Henze K."/>
            <person name="Gupta A."/>
            <person name="Wang C.C."/>
            <person name="Dunne R.L."/>
            <person name="Upcroft J.A."/>
            <person name="Upcroft P."/>
            <person name="White O."/>
            <person name="Salzberg S.L."/>
            <person name="Tang P."/>
            <person name="Chiu C.-H."/>
            <person name="Lee Y.-S."/>
            <person name="Embley T.M."/>
            <person name="Coombs G.H."/>
            <person name="Mottram J.C."/>
            <person name="Tachezy J."/>
            <person name="Fraser-Liggett C.M."/>
            <person name="Johnson P.J."/>
        </authorList>
    </citation>
    <scope>NUCLEOTIDE SEQUENCE [LARGE SCALE GENOMIC DNA]</scope>
    <source>
        <strain evidence="8">G3</strain>
    </source>
</reference>
<dbReference type="InterPro" id="IPR008610">
    <property type="entry name" value="Ebp2"/>
</dbReference>
<evidence type="ECO:0000256" key="7">
    <source>
        <dbReference type="SAM" id="MobiDB-lite"/>
    </source>
</evidence>
<dbReference type="PANTHER" id="PTHR13028">
    <property type="entry name" value="RRNA PROCESSING PROTEIN EBNA1-BINDING PROTEIN-RELATED"/>
    <property type="match status" value="1"/>
</dbReference>
<dbReference type="SMR" id="A2FQD7"/>
<keyword evidence="5" id="KW-0539">Nucleus</keyword>
<keyword evidence="3" id="KW-0690">Ribosome biogenesis</keyword>
<feature type="compositionally biased region" description="Basic residues" evidence="7">
    <location>
        <begin position="153"/>
        <end position="164"/>
    </location>
</feature>
<feature type="region of interest" description="Disordered" evidence="7">
    <location>
        <begin position="139"/>
        <end position="164"/>
    </location>
</feature>
<evidence type="ECO:0000256" key="5">
    <source>
        <dbReference type="ARBA" id="ARBA00023242"/>
    </source>
</evidence>
<dbReference type="EMBL" id="DS113942">
    <property type="protein sequence ID" value="EAX92884.1"/>
    <property type="molecule type" value="Genomic_DNA"/>
</dbReference>
<keyword evidence="9" id="KW-1185">Reference proteome</keyword>
<dbReference type="InParanoid" id="A2FQD7"/>
<dbReference type="VEuPathDB" id="TrichDB:TVAG_467310"/>
<comment type="subcellular location">
    <subcellularLocation>
        <location evidence="1">Nucleus</location>
        <location evidence="1">Nucleolus</location>
    </subcellularLocation>
</comment>
<name>A2FQD7_TRIV3</name>
<evidence type="ECO:0000313" key="8">
    <source>
        <dbReference type="EMBL" id="EAX92884.1"/>
    </source>
</evidence>
<organism evidence="8 9">
    <name type="scientific">Trichomonas vaginalis (strain ATCC PRA-98 / G3)</name>
    <dbReference type="NCBI Taxonomy" id="412133"/>
    <lineage>
        <taxon>Eukaryota</taxon>
        <taxon>Metamonada</taxon>
        <taxon>Parabasalia</taxon>
        <taxon>Trichomonadida</taxon>
        <taxon>Trichomonadidae</taxon>
        <taxon>Trichomonas</taxon>
    </lineage>
</organism>
<reference evidence="8" key="1">
    <citation type="submission" date="2006-10" db="EMBL/GenBank/DDBJ databases">
        <authorList>
            <person name="Amadeo P."/>
            <person name="Zhao Q."/>
            <person name="Wortman J."/>
            <person name="Fraser-Liggett C."/>
            <person name="Carlton J."/>
        </authorList>
    </citation>
    <scope>NUCLEOTIDE SEQUENCE</scope>
    <source>
        <strain evidence="8">G3</strain>
    </source>
</reference>
<dbReference type="KEGG" id="tva:75683906"/>
<sequence length="164" mass="19214">MTKGGLSAEEAEKVLQQKLEALNEPMDDENYYFVQTFTMNLEKSPEYTEQKNHSHDEEAFQKATLEGVLKARELLEKNDIKYIRPPDNFVEMFRDEREMEIVRQKLMEDQRAIQIAEAKRKQKQIEQAPKVENVQKKPGILMKKKVSAAQRKKDAKKAMRAKSK</sequence>
<dbReference type="OrthoDB" id="443772at2759"/>
<proteinExistence type="inferred from homology"/>
<dbReference type="AlphaFoldDB" id="A2FQD7"/>
<dbReference type="Pfam" id="PF05890">
    <property type="entry name" value="Ebp2"/>
    <property type="match status" value="1"/>
</dbReference>
<evidence type="ECO:0000256" key="2">
    <source>
        <dbReference type="ARBA" id="ARBA00007336"/>
    </source>
</evidence>
<evidence type="ECO:0000256" key="6">
    <source>
        <dbReference type="SAM" id="Coils"/>
    </source>
</evidence>